<gene>
    <name evidence="1" type="ORF">KI387_023686</name>
</gene>
<reference evidence="1 2" key="1">
    <citation type="journal article" date="2021" name="Nat. Plants">
        <title>The Taxus genome provides insights into paclitaxel biosynthesis.</title>
        <authorList>
            <person name="Xiong X."/>
            <person name="Gou J."/>
            <person name="Liao Q."/>
            <person name="Li Y."/>
            <person name="Zhou Q."/>
            <person name="Bi G."/>
            <person name="Li C."/>
            <person name="Du R."/>
            <person name="Wang X."/>
            <person name="Sun T."/>
            <person name="Guo L."/>
            <person name="Liang H."/>
            <person name="Lu P."/>
            <person name="Wu Y."/>
            <person name="Zhang Z."/>
            <person name="Ro D.K."/>
            <person name="Shang Y."/>
            <person name="Huang S."/>
            <person name="Yan J."/>
        </authorList>
    </citation>
    <scope>NUCLEOTIDE SEQUENCE [LARGE SCALE GENOMIC DNA]</scope>
    <source>
        <strain evidence="1">Ta-2019</strain>
    </source>
</reference>
<dbReference type="Gene3D" id="2.40.70.10">
    <property type="entry name" value="Acid Proteases"/>
    <property type="match status" value="1"/>
</dbReference>
<evidence type="ECO:0000313" key="2">
    <source>
        <dbReference type="Proteomes" id="UP000824469"/>
    </source>
</evidence>
<keyword evidence="2" id="KW-1185">Reference proteome</keyword>
<sequence>MDAMVNGYLVSNILIDIGAKVNFLTLDAWNQMGRPSFHPSSNVLYMANEIRAMPIGVLKDDSITIQGSKFKADFK</sequence>
<feature type="non-terminal residue" evidence="1">
    <location>
        <position position="75"/>
    </location>
</feature>
<dbReference type="EMBL" id="JAHRHJ020000005">
    <property type="protein sequence ID" value="KAH9315059.1"/>
    <property type="molecule type" value="Genomic_DNA"/>
</dbReference>
<organism evidence="1 2">
    <name type="scientific">Taxus chinensis</name>
    <name type="common">Chinese yew</name>
    <name type="synonym">Taxus wallichiana var. chinensis</name>
    <dbReference type="NCBI Taxonomy" id="29808"/>
    <lineage>
        <taxon>Eukaryota</taxon>
        <taxon>Viridiplantae</taxon>
        <taxon>Streptophyta</taxon>
        <taxon>Embryophyta</taxon>
        <taxon>Tracheophyta</taxon>
        <taxon>Spermatophyta</taxon>
        <taxon>Pinopsida</taxon>
        <taxon>Pinidae</taxon>
        <taxon>Conifers II</taxon>
        <taxon>Cupressales</taxon>
        <taxon>Taxaceae</taxon>
        <taxon>Taxus</taxon>
    </lineage>
</organism>
<evidence type="ECO:0000313" key="1">
    <source>
        <dbReference type="EMBL" id="KAH9315059.1"/>
    </source>
</evidence>
<dbReference type="Proteomes" id="UP000824469">
    <property type="component" value="Unassembled WGS sequence"/>
</dbReference>
<comment type="caution">
    <text evidence="1">The sequence shown here is derived from an EMBL/GenBank/DDBJ whole genome shotgun (WGS) entry which is preliminary data.</text>
</comment>
<protein>
    <submittedName>
        <fullName evidence="1">Uncharacterized protein</fullName>
    </submittedName>
</protein>
<dbReference type="InterPro" id="IPR021109">
    <property type="entry name" value="Peptidase_aspartic_dom_sf"/>
</dbReference>
<proteinExistence type="predicted"/>
<accession>A0AA38G5B0</accession>
<name>A0AA38G5B0_TAXCH</name>
<dbReference type="AlphaFoldDB" id="A0AA38G5B0"/>